<dbReference type="AlphaFoldDB" id="A0AAQ4S756"/>
<evidence type="ECO:0000256" key="3">
    <source>
        <dbReference type="ARBA" id="ARBA00022514"/>
    </source>
</evidence>
<keyword evidence="8" id="KW-1185">Reference proteome</keyword>
<name>A0AAQ4S756_GASAC</name>
<evidence type="ECO:0000313" key="8">
    <source>
        <dbReference type="Proteomes" id="UP000007635"/>
    </source>
</evidence>
<protein>
    <submittedName>
        <fullName evidence="7">Uncharacterized protein</fullName>
    </submittedName>
</protein>
<evidence type="ECO:0000256" key="1">
    <source>
        <dbReference type="ARBA" id="ARBA00004613"/>
    </source>
</evidence>
<dbReference type="SUPFAM" id="SSF47266">
    <property type="entry name" value="4-helical cytokines"/>
    <property type="match status" value="1"/>
</dbReference>
<proteinExistence type="inferred from homology"/>
<sequence>MKSNSSTRLQSKESLDPGDKRHRVIYAPQPEDWNAEKGRVEAQGSKRRAAAVTLQALIKMVATVRAVVSVSLWLIVSQVQGAYVPPKMNKTIHNLLRHYKISQRELFNGKPVFSKDPLPGEMGAKQVFVGAVLETYDQLLGQMLKQLPTPAPKTDESNALPASVAPGDNVRTELTYILKKVQELRKHRYQEQEKLLLQLRALKHIQMDNLVVQSKALWELPRLYEEASSLGDIERRRRRRQAKRLKTRQRA</sequence>
<reference evidence="7" key="2">
    <citation type="submission" date="2025-08" db="UniProtKB">
        <authorList>
            <consortium name="Ensembl"/>
        </authorList>
    </citation>
    <scope>IDENTIFICATION</scope>
</reference>
<keyword evidence="5" id="KW-0325">Glycoprotein</keyword>
<reference evidence="7" key="3">
    <citation type="submission" date="2025-09" db="UniProtKB">
        <authorList>
            <consortium name="Ensembl"/>
        </authorList>
    </citation>
    <scope>IDENTIFICATION</scope>
</reference>
<evidence type="ECO:0000256" key="6">
    <source>
        <dbReference type="SAM" id="MobiDB-lite"/>
    </source>
</evidence>
<dbReference type="GO" id="GO:0005125">
    <property type="term" value="F:cytokine activity"/>
    <property type="evidence" value="ECO:0007669"/>
    <property type="project" value="UniProtKB-KW"/>
</dbReference>
<accession>A0AAQ4S756</accession>
<dbReference type="PANTHER" id="PTHR11419">
    <property type="entry name" value="INTERFERON GAMMA"/>
    <property type="match status" value="1"/>
</dbReference>
<dbReference type="InterPro" id="IPR009079">
    <property type="entry name" value="4_helix_cytokine-like_core"/>
</dbReference>
<evidence type="ECO:0000256" key="2">
    <source>
        <dbReference type="ARBA" id="ARBA00007566"/>
    </source>
</evidence>
<evidence type="ECO:0000256" key="5">
    <source>
        <dbReference type="ARBA" id="ARBA00023180"/>
    </source>
</evidence>
<dbReference type="InterPro" id="IPR002069">
    <property type="entry name" value="Interferon_gamma"/>
</dbReference>
<dbReference type="PANTHER" id="PTHR11419:SF0">
    <property type="entry name" value="INTERFERON GAMMA"/>
    <property type="match status" value="1"/>
</dbReference>
<dbReference type="GO" id="GO:0005615">
    <property type="term" value="C:extracellular space"/>
    <property type="evidence" value="ECO:0007669"/>
    <property type="project" value="UniProtKB-KW"/>
</dbReference>
<organism evidence="7 8">
    <name type="scientific">Gasterosteus aculeatus aculeatus</name>
    <name type="common">three-spined stickleback</name>
    <dbReference type="NCBI Taxonomy" id="481459"/>
    <lineage>
        <taxon>Eukaryota</taxon>
        <taxon>Metazoa</taxon>
        <taxon>Chordata</taxon>
        <taxon>Craniata</taxon>
        <taxon>Vertebrata</taxon>
        <taxon>Euteleostomi</taxon>
        <taxon>Actinopterygii</taxon>
        <taxon>Neopterygii</taxon>
        <taxon>Teleostei</taxon>
        <taxon>Neoteleostei</taxon>
        <taxon>Acanthomorphata</taxon>
        <taxon>Eupercaria</taxon>
        <taxon>Perciformes</taxon>
        <taxon>Cottioidei</taxon>
        <taxon>Gasterosteales</taxon>
        <taxon>Gasterosteidae</taxon>
        <taxon>Gasterosteus</taxon>
    </lineage>
</organism>
<evidence type="ECO:0000256" key="4">
    <source>
        <dbReference type="ARBA" id="ARBA00022525"/>
    </source>
</evidence>
<feature type="region of interest" description="Disordered" evidence="6">
    <location>
        <begin position="1"/>
        <end position="27"/>
    </location>
</feature>
<comment type="subcellular location">
    <subcellularLocation>
        <location evidence="1">Secreted</location>
    </subcellularLocation>
</comment>
<keyword evidence="3" id="KW-0202">Cytokine</keyword>
<dbReference type="Proteomes" id="UP000007635">
    <property type="component" value="Chromosome IV"/>
</dbReference>
<dbReference type="Ensembl" id="ENSGACT00000069586.1">
    <property type="protein sequence ID" value="ENSGACP00000071946.1"/>
    <property type="gene ID" value="ENSGACG00000034154.1"/>
</dbReference>
<reference evidence="7 8" key="1">
    <citation type="journal article" date="2021" name="G3 (Bethesda)">
        <title>Improved contiguity of the threespine stickleback genome using long-read sequencing.</title>
        <authorList>
            <person name="Nath S."/>
            <person name="Shaw D.E."/>
            <person name="White M.A."/>
        </authorList>
    </citation>
    <scope>NUCLEOTIDE SEQUENCE [LARGE SCALE GENOMIC DNA]</scope>
    <source>
        <strain evidence="7 8">Lake Benthic</strain>
    </source>
</reference>
<dbReference type="Gene3D" id="1.20.1250.10">
    <property type="match status" value="1"/>
</dbReference>
<dbReference type="GO" id="GO:0005133">
    <property type="term" value="F:type II interferon receptor binding"/>
    <property type="evidence" value="ECO:0007669"/>
    <property type="project" value="InterPro"/>
</dbReference>
<feature type="compositionally biased region" description="Basic and acidic residues" evidence="6">
    <location>
        <begin position="10"/>
        <end position="19"/>
    </location>
</feature>
<dbReference type="GeneTree" id="ENSGT00940000174747"/>
<keyword evidence="4" id="KW-0964">Secreted</keyword>
<comment type="similarity">
    <text evidence="2">Belongs to the type II (or gamma) interferon family.</text>
</comment>
<evidence type="ECO:0000313" key="7">
    <source>
        <dbReference type="Ensembl" id="ENSGACP00000071946.1"/>
    </source>
</evidence>
<dbReference type="GO" id="GO:0006955">
    <property type="term" value="P:immune response"/>
    <property type="evidence" value="ECO:0007669"/>
    <property type="project" value="InterPro"/>
</dbReference>